<dbReference type="RefSeq" id="WP_367995598.1">
    <property type="nucleotide sequence ID" value="NZ_JBFPJR010000052.1"/>
</dbReference>
<name>A0ABV3T347_9ACTN</name>
<evidence type="ECO:0000313" key="3">
    <source>
        <dbReference type="EMBL" id="MEX0429631.1"/>
    </source>
</evidence>
<keyword evidence="4" id="KW-1185">Reference proteome</keyword>
<sequence>MSMTPRCRRRAPRGAAVAVVAALALSGCGASHDKTTPRPPTEPRPVTTRTTIAHVTGPLKPKARTAIVTQVGKVVDGWFDAAYVGGDYPRQPSAFTTAFPGFTAGAAAEARTQLRLMSNADLGPRIDGVRPLAKAVKLDVLAAKGWPVGVTARVWLNYRTSGMVTRQLVRGQLDLVKVEGAWKVFAFTISKTRRPLAAATAGPGSPSTAPSRRPSGGASS</sequence>
<dbReference type="Proteomes" id="UP001556631">
    <property type="component" value="Unassembled WGS sequence"/>
</dbReference>
<gene>
    <name evidence="3" type="ORF">AB3X52_18590</name>
</gene>
<reference evidence="3 4" key="1">
    <citation type="submission" date="2024-07" db="EMBL/GenBank/DDBJ databases">
        <authorList>
            <person name="Lee S."/>
            <person name="Kang M."/>
        </authorList>
    </citation>
    <scope>NUCLEOTIDE SEQUENCE [LARGE SCALE GENOMIC DNA]</scope>
    <source>
        <strain evidence="3 4">DS6</strain>
    </source>
</reference>
<organism evidence="3 4">
    <name type="scientific">Nocardioides eburneus</name>
    <dbReference type="NCBI Taxonomy" id="3231482"/>
    <lineage>
        <taxon>Bacteria</taxon>
        <taxon>Bacillati</taxon>
        <taxon>Actinomycetota</taxon>
        <taxon>Actinomycetes</taxon>
        <taxon>Propionibacteriales</taxon>
        <taxon>Nocardioidaceae</taxon>
        <taxon>Nocardioides</taxon>
    </lineage>
</organism>
<evidence type="ECO:0000313" key="4">
    <source>
        <dbReference type="Proteomes" id="UP001556631"/>
    </source>
</evidence>
<dbReference type="PROSITE" id="PS51257">
    <property type="entry name" value="PROKAR_LIPOPROTEIN"/>
    <property type="match status" value="1"/>
</dbReference>
<evidence type="ECO:0000256" key="1">
    <source>
        <dbReference type="SAM" id="MobiDB-lite"/>
    </source>
</evidence>
<feature type="region of interest" description="Disordered" evidence="1">
    <location>
        <begin position="195"/>
        <end position="220"/>
    </location>
</feature>
<feature type="signal peptide" evidence="2">
    <location>
        <begin position="1"/>
        <end position="33"/>
    </location>
</feature>
<feature type="chain" id="PRO_5046514941" description="Nuclear transport factor 2 family protein" evidence="2">
    <location>
        <begin position="34"/>
        <end position="220"/>
    </location>
</feature>
<comment type="caution">
    <text evidence="3">The sequence shown here is derived from an EMBL/GenBank/DDBJ whole genome shotgun (WGS) entry which is preliminary data.</text>
</comment>
<proteinExistence type="predicted"/>
<evidence type="ECO:0000256" key="2">
    <source>
        <dbReference type="SAM" id="SignalP"/>
    </source>
</evidence>
<keyword evidence="2" id="KW-0732">Signal</keyword>
<protein>
    <recommendedName>
        <fullName evidence="5">Nuclear transport factor 2 family protein</fullName>
    </recommendedName>
</protein>
<dbReference type="EMBL" id="JBFPJR010000052">
    <property type="protein sequence ID" value="MEX0429631.1"/>
    <property type="molecule type" value="Genomic_DNA"/>
</dbReference>
<evidence type="ECO:0008006" key="5">
    <source>
        <dbReference type="Google" id="ProtNLM"/>
    </source>
</evidence>
<accession>A0ABV3T347</accession>